<feature type="coiled-coil region" evidence="1">
    <location>
        <begin position="160"/>
        <end position="191"/>
    </location>
</feature>
<evidence type="ECO:0000313" key="4">
    <source>
        <dbReference type="Proteomes" id="UP000078576"/>
    </source>
</evidence>
<evidence type="ECO:0000256" key="2">
    <source>
        <dbReference type="SAM" id="MobiDB-lite"/>
    </source>
</evidence>
<dbReference type="AlphaFoldDB" id="A0A194V2F2"/>
<protein>
    <submittedName>
        <fullName evidence="3">Uncharacterized protein</fullName>
    </submittedName>
</protein>
<accession>A0A194V2F2</accession>
<name>A0A194V2F2_CYTMA</name>
<evidence type="ECO:0000256" key="1">
    <source>
        <dbReference type="SAM" id="Coils"/>
    </source>
</evidence>
<dbReference type="EMBL" id="KN714708">
    <property type="protein sequence ID" value="KUI58088.1"/>
    <property type="molecule type" value="Genomic_DNA"/>
</dbReference>
<organism evidence="3 4">
    <name type="scientific">Cytospora mali</name>
    <name type="common">Apple Valsa canker fungus</name>
    <name type="synonym">Valsa mali</name>
    <dbReference type="NCBI Taxonomy" id="578113"/>
    <lineage>
        <taxon>Eukaryota</taxon>
        <taxon>Fungi</taxon>
        <taxon>Dikarya</taxon>
        <taxon>Ascomycota</taxon>
        <taxon>Pezizomycotina</taxon>
        <taxon>Sordariomycetes</taxon>
        <taxon>Sordariomycetidae</taxon>
        <taxon>Diaporthales</taxon>
        <taxon>Cytosporaceae</taxon>
        <taxon>Cytospora</taxon>
    </lineage>
</organism>
<feature type="non-terminal residue" evidence="3">
    <location>
        <position position="1"/>
    </location>
</feature>
<reference evidence="4" key="1">
    <citation type="submission" date="2014-12" db="EMBL/GenBank/DDBJ databases">
        <title>Genome Sequence of Valsa Canker Pathogens Uncovers a Specific Adaption of Colonization on Woody Bark.</title>
        <authorList>
            <person name="Yin Z."/>
            <person name="Liu H."/>
            <person name="Gao X."/>
            <person name="Li Z."/>
            <person name="Song N."/>
            <person name="Ke X."/>
            <person name="Dai Q."/>
            <person name="Wu Y."/>
            <person name="Sun Y."/>
            <person name="Xu J.-R."/>
            <person name="Kang Z.K."/>
            <person name="Wang L."/>
            <person name="Huang L."/>
        </authorList>
    </citation>
    <scope>NUCLEOTIDE SEQUENCE [LARGE SCALE GENOMIC DNA]</scope>
    <source>
        <strain evidence="4">SXYL134</strain>
    </source>
</reference>
<dbReference type="Proteomes" id="UP000078576">
    <property type="component" value="Unassembled WGS sequence"/>
</dbReference>
<evidence type="ECO:0000313" key="3">
    <source>
        <dbReference type="EMBL" id="KUI58088.1"/>
    </source>
</evidence>
<gene>
    <name evidence="3" type="ORF">VP1G_05345</name>
</gene>
<keyword evidence="4" id="KW-1185">Reference proteome</keyword>
<proteinExistence type="predicted"/>
<sequence length="191" mass="21457">MDKMDTEAMVSTIHDALSKCLGAHISHVNLPSGFDLARLEAYLQEFTTKEISALVKIKENGSEMTDIELMVVALRASISDWNHSSNGKEYLLDTEWLVDYATGLIDKDIGSTDEAPDSGTASRRRATQPVPGVHELFGVKKIRTLFFDCESKDHFPNCTLKTLQMKVANSKARTAELRQQLQHQEEEEEEE</sequence>
<feature type="region of interest" description="Disordered" evidence="2">
    <location>
        <begin position="109"/>
        <end position="128"/>
    </location>
</feature>
<keyword evidence="1" id="KW-0175">Coiled coil</keyword>